<dbReference type="CDD" id="cd16442">
    <property type="entry name" value="BPL"/>
    <property type="match status" value="1"/>
</dbReference>
<dbReference type="InterPro" id="IPR008988">
    <property type="entry name" value="Transcriptional_repressor_C"/>
</dbReference>
<evidence type="ECO:0000256" key="4">
    <source>
        <dbReference type="ARBA" id="ARBA00023267"/>
    </source>
</evidence>
<evidence type="ECO:0000256" key="3">
    <source>
        <dbReference type="ARBA" id="ARBA00022840"/>
    </source>
</evidence>
<dbReference type="RefSeq" id="WP_074885588.1">
    <property type="nucleotide sequence ID" value="NZ_FOXO01000006.1"/>
</dbReference>
<dbReference type="Pfam" id="PF03099">
    <property type="entry name" value="BPL_LplA_LipB"/>
    <property type="match status" value="1"/>
</dbReference>
<dbReference type="GO" id="GO:0009249">
    <property type="term" value="P:protein lipoylation"/>
    <property type="evidence" value="ECO:0007669"/>
    <property type="project" value="UniProtKB-ARBA"/>
</dbReference>
<evidence type="ECO:0000256" key="5">
    <source>
        <dbReference type="ARBA" id="ARBA00024227"/>
    </source>
</evidence>
<keyword evidence="8" id="KW-1185">Reference proteome</keyword>
<dbReference type="Gene3D" id="3.30.930.10">
    <property type="entry name" value="Bira Bifunctional Protein, Domain 2"/>
    <property type="match status" value="1"/>
</dbReference>
<dbReference type="NCBIfam" id="TIGR00121">
    <property type="entry name" value="birA_ligase"/>
    <property type="match status" value="1"/>
</dbReference>
<evidence type="ECO:0000313" key="7">
    <source>
        <dbReference type="EMBL" id="SFP71170.1"/>
    </source>
</evidence>
<evidence type="ECO:0000259" key="6">
    <source>
        <dbReference type="PROSITE" id="PS51733"/>
    </source>
</evidence>
<organism evidence="7 8">
    <name type="scientific">Butyrivibrio proteoclasticus</name>
    <dbReference type="NCBI Taxonomy" id="43305"/>
    <lineage>
        <taxon>Bacteria</taxon>
        <taxon>Bacillati</taxon>
        <taxon>Bacillota</taxon>
        <taxon>Clostridia</taxon>
        <taxon>Lachnospirales</taxon>
        <taxon>Lachnospiraceae</taxon>
        <taxon>Butyrivibrio</taxon>
    </lineage>
</organism>
<dbReference type="InterPro" id="IPR004143">
    <property type="entry name" value="BPL_LPL_catalytic"/>
</dbReference>
<dbReference type="GO" id="GO:0016740">
    <property type="term" value="F:transferase activity"/>
    <property type="evidence" value="ECO:0007669"/>
    <property type="project" value="UniProtKB-ARBA"/>
</dbReference>
<protein>
    <recommendedName>
        <fullName evidence="5">biotin--[biotin carboxyl-carrier protein] ligase</fullName>
        <ecNumber evidence="5">6.3.4.15</ecNumber>
    </recommendedName>
</protein>
<dbReference type="SUPFAM" id="SSF55681">
    <property type="entry name" value="Class II aaRS and biotin synthetases"/>
    <property type="match status" value="1"/>
</dbReference>
<dbReference type="GO" id="GO:0005737">
    <property type="term" value="C:cytoplasm"/>
    <property type="evidence" value="ECO:0007669"/>
    <property type="project" value="TreeGrafter"/>
</dbReference>
<dbReference type="AlphaFoldDB" id="A0A1I5SK89"/>
<dbReference type="PROSITE" id="PS51733">
    <property type="entry name" value="BPL_LPL_CATALYTIC"/>
    <property type="match status" value="1"/>
</dbReference>
<keyword evidence="4" id="KW-0092">Biotin</keyword>
<dbReference type="EMBL" id="FOXO01000006">
    <property type="protein sequence ID" value="SFP71170.1"/>
    <property type="molecule type" value="Genomic_DNA"/>
</dbReference>
<dbReference type="GO" id="GO:0004077">
    <property type="term" value="F:biotin--[biotin carboxyl-carrier protein] ligase activity"/>
    <property type="evidence" value="ECO:0007669"/>
    <property type="project" value="UniProtKB-EC"/>
</dbReference>
<dbReference type="Gene3D" id="2.30.30.100">
    <property type="match status" value="1"/>
</dbReference>
<accession>A0A1I5SK89</accession>
<keyword evidence="3" id="KW-0067">ATP-binding</keyword>
<sequence>MLTKENIEGQLHTKWAARNLVYKEVTDSTNNDAKKLGEEGAPHGSLVVADKQTVGRGSRGRSWETPSGTNIAMSLMIRPDAPPEKISMLTLIMGLSVAEGIENAIIQAKDQQIGKRTDVDISRQLLSEVKVFPLIKWPNDVVIAGKKICGILTELHMKSDNTINDVVIGVGINVNMRDFPDSIKDIAGSILSETGIMTDRNAVIAHCMKCFEDNYEKYNKTFDMSLLKEQYEKRLINIDKHVKVLDPKGEYEAVARGITNEGALIVVTGDGKEHIINGGEVTVRGLYSYV</sequence>
<evidence type="ECO:0000256" key="1">
    <source>
        <dbReference type="ARBA" id="ARBA00022598"/>
    </source>
</evidence>
<dbReference type="GO" id="GO:0005524">
    <property type="term" value="F:ATP binding"/>
    <property type="evidence" value="ECO:0007669"/>
    <property type="project" value="UniProtKB-KW"/>
</dbReference>
<dbReference type="PANTHER" id="PTHR12835">
    <property type="entry name" value="BIOTIN PROTEIN LIGASE"/>
    <property type="match status" value="1"/>
</dbReference>
<name>A0A1I5SK89_9FIRM</name>
<dbReference type="PANTHER" id="PTHR12835:SF5">
    <property type="entry name" value="BIOTIN--PROTEIN LIGASE"/>
    <property type="match status" value="1"/>
</dbReference>
<dbReference type="SUPFAM" id="SSF50037">
    <property type="entry name" value="C-terminal domain of transcriptional repressors"/>
    <property type="match status" value="1"/>
</dbReference>
<dbReference type="InterPro" id="IPR004408">
    <property type="entry name" value="Biotin_CoA_COase_ligase"/>
</dbReference>
<dbReference type="InterPro" id="IPR045864">
    <property type="entry name" value="aa-tRNA-synth_II/BPL/LPL"/>
</dbReference>
<dbReference type="Pfam" id="PF02237">
    <property type="entry name" value="BPL_C"/>
    <property type="match status" value="1"/>
</dbReference>
<keyword evidence="2" id="KW-0547">Nucleotide-binding</keyword>
<dbReference type="OrthoDB" id="9807064at2"/>
<keyword evidence="1 7" id="KW-0436">Ligase</keyword>
<evidence type="ECO:0000256" key="2">
    <source>
        <dbReference type="ARBA" id="ARBA00022741"/>
    </source>
</evidence>
<gene>
    <name evidence="7" type="ORF">SAMN04487928_106117</name>
</gene>
<reference evidence="8" key="1">
    <citation type="submission" date="2016-10" db="EMBL/GenBank/DDBJ databases">
        <authorList>
            <person name="Varghese N."/>
            <person name="Submissions S."/>
        </authorList>
    </citation>
    <scope>NUCLEOTIDE SEQUENCE [LARGE SCALE GENOMIC DNA]</scope>
    <source>
        <strain evidence="8">P18</strain>
    </source>
</reference>
<evidence type="ECO:0000313" key="8">
    <source>
        <dbReference type="Proteomes" id="UP000182624"/>
    </source>
</evidence>
<dbReference type="EC" id="6.3.4.15" evidence="5"/>
<dbReference type="InterPro" id="IPR003142">
    <property type="entry name" value="BPL_C"/>
</dbReference>
<proteinExistence type="predicted"/>
<dbReference type="Proteomes" id="UP000182624">
    <property type="component" value="Unassembled WGS sequence"/>
</dbReference>
<feature type="domain" description="BPL/LPL catalytic" evidence="6">
    <location>
        <begin position="5"/>
        <end position="219"/>
    </location>
</feature>